<reference evidence="1 2" key="1">
    <citation type="submission" date="2018-06" db="EMBL/GenBank/DDBJ databases">
        <title>Comparative genomics reveals the genomic features of Rhizophagus irregularis, R. cerebriforme, R. diaphanum and Gigaspora rosea, and their symbiotic lifestyle signature.</title>
        <authorList>
            <person name="Morin E."/>
            <person name="San Clemente H."/>
            <person name="Chen E.C.H."/>
            <person name="De La Providencia I."/>
            <person name="Hainaut M."/>
            <person name="Kuo A."/>
            <person name="Kohler A."/>
            <person name="Murat C."/>
            <person name="Tang N."/>
            <person name="Roy S."/>
            <person name="Loubradou J."/>
            <person name="Henrissat B."/>
            <person name="Grigoriev I.V."/>
            <person name="Corradi N."/>
            <person name="Roux C."/>
            <person name="Martin F.M."/>
        </authorList>
    </citation>
    <scope>NUCLEOTIDE SEQUENCE [LARGE SCALE GENOMIC DNA]</scope>
    <source>
        <strain evidence="1 2">DAOM 194757</strain>
    </source>
</reference>
<gene>
    <name evidence="1" type="ORF">C2G38_2164642</name>
</gene>
<accession>A0A397VYA2</accession>
<name>A0A397VYA2_9GLOM</name>
<dbReference type="AlphaFoldDB" id="A0A397VYA2"/>
<organism evidence="1 2">
    <name type="scientific">Gigaspora rosea</name>
    <dbReference type="NCBI Taxonomy" id="44941"/>
    <lineage>
        <taxon>Eukaryota</taxon>
        <taxon>Fungi</taxon>
        <taxon>Fungi incertae sedis</taxon>
        <taxon>Mucoromycota</taxon>
        <taxon>Glomeromycotina</taxon>
        <taxon>Glomeromycetes</taxon>
        <taxon>Diversisporales</taxon>
        <taxon>Gigasporaceae</taxon>
        <taxon>Gigaspora</taxon>
    </lineage>
</organism>
<keyword evidence="2" id="KW-1185">Reference proteome</keyword>
<evidence type="ECO:0000313" key="2">
    <source>
        <dbReference type="Proteomes" id="UP000266673"/>
    </source>
</evidence>
<evidence type="ECO:0000313" key="1">
    <source>
        <dbReference type="EMBL" id="RIB25979.1"/>
    </source>
</evidence>
<proteinExistence type="predicted"/>
<dbReference type="EMBL" id="QKWP01000154">
    <property type="protein sequence ID" value="RIB25979.1"/>
    <property type="molecule type" value="Genomic_DNA"/>
</dbReference>
<dbReference type="Proteomes" id="UP000266673">
    <property type="component" value="Unassembled WGS sequence"/>
</dbReference>
<comment type="caution">
    <text evidence="1">The sequence shown here is derived from an EMBL/GenBank/DDBJ whole genome shotgun (WGS) entry which is preliminary data.</text>
</comment>
<protein>
    <submittedName>
        <fullName evidence="1">Uncharacterized protein</fullName>
    </submittedName>
</protein>
<sequence length="123" mass="14290">MMSHIERRNDSCYCYQNGNRVEKYEPKTFANSQMLTYTGYTSTTLGLEHCYQNNISITKAEIKVKIYFPNMDHFDRTVEKRKPTAGCETLKAACEIKSPNRRIKATYKLRVYKGLVSAWEQGS</sequence>